<evidence type="ECO:0000313" key="3">
    <source>
        <dbReference type="Proteomes" id="UP001066276"/>
    </source>
</evidence>
<evidence type="ECO:0000256" key="1">
    <source>
        <dbReference type="SAM" id="MobiDB-lite"/>
    </source>
</evidence>
<comment type="caution">
    <text evidence="2">The sequence shown here is derived from an EMBL/GenBank/DDBJ whole genome shotgun (WGS) entry which is preliminary data.</text>
</comment>
<dbReference type="EMBL" id="JANPWB010000014">
    <property type="protein sequence ID" value="KAJ1095794.1"/>
    <property type="molecule type" value="Genomic_DNA"/>
</dbReference>
<feature type="compositionally biased region" description="Basic and acidic residues" evidence="1">
    <location>
        <begin position="61"/>
        <end position="75"/>
    </location>
</feature>
<accession>A0AAV7LZK9</accession>
<evidence type="ECO:0000313" key="2">
    <source>
        <dbReference type="EMBL" id="KAJ1095794.1"/>
    </source>
</evidence>
<keyword evidence="3" id="KW-1185">Reference proteome</keyword>
<name>A0AAV7LZK9_PLEWA</name>
<dbReference type="Proteomes" id="UP001066276">
    <property type="component" value="Chromosome 10"/>
</dbReference>
<dbReference type="AlphaFoldDB" id="A0AAV7LZK9"/>
<organism evidence="2 3">
    <name type="scientific">Pleurodeles waltl</name>
    <name type="common">Iberian ribbed newt</name>
    <dbReference type="NCBI Taxonomy" id="8319"/>
    <lineage>
        <taxon>Eukaryota</taxon>
        <taxon>Metazoa</taxon>
        <taxon>Chordata</taxon>
        <taxon>Craniata</taxon>
        <taxon>Vertebrata</taxon>
        <taxon>Euteleostomi</taxon>
        <taxon>Amphibia</taxon>
        <taxon>Batrachia</taxon>
        <taxon>Caudata</taxon>
        <taxon>Salamandroidea</taxon>
        <taxon>Salamandridae</taxon>
        <taxon>Pleurodelinae</taxon>
        <taxon>Pleurodeles</taxon>
    </lineage>
</organism>
<proteinExistence type="predicted"/>
<protein>
    <submittedName>
        <fullName evidence="2">Uncharacterized protein</fullName>
    </submittedName>
</protein>
<reference evidence="2" key="1">
    <citation type="journal article" date="2022" name="bioRxiv">
        <title>Sequencing and chromosome-scale assembly of the giantPleurodeles waltlgenome.</title>
        <authorList>
            <person name="Brown T."/>
            <person name="Elewa A."/>
            <person name="Iarovenko S."/>
            <person name="Subramanian E."/>
            <person name="Araus A.J."/>
            <person name="Petzold A."/>
            <person name="Susuki M."/>
            <person name="Suzuki K.-i.T."/>
            <person name="Hayashi T."/>
            <person name="Toyoda A."/>
            <person name="Oliveira C."/>
            <person name="Osipova E."/>
            <person name="Leigh N.D."/>
            <person name="Simon A."/>
            <person name="Yun M.H."/>
        </authorList>
    </citation>
    <scope>NUCLEOTIDE SEQUENCE</scope>
    <source>
        <strain evidence="2">20211129_DDA</strain>
        <tissue evidence="2">Liver</tissue>
    </source>
</reference>
<sequence>MQRHTTESCMLNETDELIVDGCLGKTRINLMVRGRATKKDGRLIRELRVAANTGGGGGAEMTRKQTVHGDTRPDNRCAPVPSLETQ</sequence>
<feature type="region of interest" description="Disordered" evidence="1">
    <location>
        <begin position="52"/>
        <end position="86"/>
    </location>
</feature>
<gene>
    <name evidence="2" type="ORF">NDU88_000950</name>
</gene>